<accession>A0A6M4MCA6</accession>
<evidence type="ECO:0000313" key="2">
    <source>
        <dbReference type="Proteomes" id="UP000219285"/>
    </source>
</evidence>
<dbReference type="OrthoDB" id="6226327at2"/>
<dbReference type="RefSeq" id="WP_075608020.1">
    <property type="nucleotide sequence ID" value="NZ_CP052766.1"/>
</dbReference>
<organism evidence="1 2">
    <name type="scientific">Alteromonas pelagimontana</name>
    <dbReference type="NCBI Taxonomy" id="1858656"/>
    <lineage>
        <taxon>Bacteria</taxon>
        <taxon>Pseudomonadati</taxon>
        <taxon>Pseudomonadota</taxon>
        <taxon>Gammaproteobacteria</taxon>
        <taxon>Alteromonadales</taxon>
        <taxon>Alteromonadaceae</taxon>
        <taxon>Alteromonas/Salinimonas group</taxon>
        <taxon>Alteromonas</taxon>
    </lineage>
</organism>
<reference evidence="2" key="1">
    <citation type="submission" date="2014-12" db="EMBL/GenBank/DDBJ databases">
        <title>Complete genome sequence of a multi-drug resistant Klebsiella pneumoniae.</title>
        <authorList>
            <person name="Hua X."/>
            <person name="Chen Q."/>
            <person name="Li X."/>
            <person name="Feng Y."/>
            <person name="Ruan Z."/>
            <person name="Yu Y."/>
        </authorList>
    </citation>
    <scope>NUCLEOTIDE SEQUENCE [LARGE SCALE GENOMIC DNA]</scope>
    <source>
        <strain evidence="2">5.12</strain>
    </source>
</reference>
<evidence type="ECO:0000313" key="1">
    <source>
        <dbReference type="EMBL" id="QJR80679.1"/>
    </source>
</evidence>
<evidence type="ECO:0008006" key="3">
    <source>
        <dbReference type="Google" id="ProtNLM"/>
    </source>
</evidence>
<reference evidence="1 2" key="2">
    <citation type="submission" date="2020-04" db="EMBL/GenBank/DDBJ databases">
        <title>Complete genome sequence of Alteromonas pelagimontana 5.12T.</title>
        <authorList>
            <person name="Sinha R.K."/>
            <person name="Krishnan K.P."/>
            <person name="Kurian J.P."/>
        </authorList>
    </citation>
    <scope>NUCLEOTIDE SEQUENCE [LARGE SCALE GENOMIC DNA]</scope>
    <source>
        <strain evidence="1 2">5.12</strain>
    </source>
</reference>
<dbReference type="AlphaFoldDB" id="A0A6M4MCA6"/>
<dbReference type="Proteomes" id="UP000219285">
    <property type="component" value="Chromosome"/>
</dbReference>
<proteinExistence type="predicted"/>
<keyword evidence="2" id="KW-1185">Reference proteome</keyword>
<gene>
    <name evidence="1" type="ORF">CA267_007735</name>
</gene>
<sequence length="145" mass="16379">MKQVHGEYLITLSGNIQLTQAYGPWNKECVEAFIYDYRHELGEAATKNWADIVVLKGESLLVPDAEILLQESVLRVSQIGLQRVAIVTGESMVKTTSQMQLDRLYSSTGVPHCFFYQYADAKQWLAKFGFVTEPHTENAHLDKLG</sequence>
<protein>
    <recommendedName>
        <fullName evidence="3">STAS/SEC14 domain-containing protein</fullName>
    </recommendedName>
</protein>
<dbReference type="EMBL" id="CP052766">
    <property type="protein sequence ID" value="QJR80679.1"/>
    <property type="molecule type" value="Genomic_DNA"/>
</dbReference>
<dbReference type="KEGG" id="apel:CA267_007735"/>
<name>A0A6M4MCA6_9ALTE</name>